<dbReference type="eggNOG" id="COG2091">
    <property type="taxonomic scope" value="Bacteria"/>
</dbReference>
<evidence type="ECO:0000256" key="1">
    <source>
        <dbReference type="ARBA" id="ARBA00010990"/>
    </source>
</evidence>
<organism evidence="4 5">
    <name type="scientific">Mobilicoccus pelagius NBRC 104925</name>
    <dbReference type="NCBI Taxonomy" id="1089455"/>
    <lineage>
        <taxon>Bacteria</taxon>
        <taxon>Bacillati</taxon>
        <taxon>Actinomycetota</taxon>
        <taxon>Actinomycetes</taxon>
        <taxon>Micrococcales</taxon>
        <taxon>Dermatophilaceae</taxon>
        <taxon>Mobilicoccus</taxon>
    </lineage>
</organism>
<protein>
    <submittedName>
        <fullName evidence="4">Putative phosphopantetheinyl transferase</fullName>
    </submittedName>
</protein>
<keyword evidence="5" id="KW-1185">Reference proteome</keyword>
<dbReference type="Proteomes" id="UP000004367">
    <property type="component" value="Unassembled WGS sequence"/>
</dbReference>
<keyword evidence="2 4" id="KW-0808">Transferase</keyword>
<feature type="domain" description="4'-phosphopantetheinyl transferase" evidence="3">
    <location>
        <begin position="127"/>
        <end position="215"/>
    </location>
</feature>
<sequence>MCPVNEPACDEVHVYSTSTDFAPWADHLLDDVERGTLATLHRARDRAGYVSAHTLLRYALARHAGVPEAEQRFHRRCVLCGGPHGKPRLVPPGLSPTDALMADPGTPHVNLSYTGDRIVLALCADRPVGIDVERWDGTSFAGFASVALTPAEARELLEFDVAEREVARAVWWCRKEAVLKATGHGLRVDARRLRVTAPDHPPALLDWTDEAVPRPTVTMADLPVRGRYTAALAVAGDAPFAVRLHEVSAFTDTES</sequence>
<dbReference type="InterPro" id="IPR037143">
    <property type="entry name" value="4-PPantetheinyl_Trfase_dom_sf"/>
</dbReference>
<dbReference type="SUPFAM" id="SSF56214">
    <property type="entry name" value="4'-phosphopantetheinyl transferase"/>
    <property type="match status" value="2"/>
</dbReference>
<evidence type="ECO:0000259" key="3">
    <source>
        <dbReference type="Pfam" id="PF01648"/>
    </source>
</evidence>
<comment type="caution">
    <text evidence="4">The sequence shown here is derived from an EMBL/GenBank/DDBJ whole genome shotgun (WGS) entry which is preliminary data.</text>
</comment>
<accession>H5UVB5</accession>
<dbReference type="PANTHER" id="PTHR12215:SF10">
    <property type="entry name" value="L-AMINOADIPATE-SEMIALDEHYDE DEHYDROGENASE-PHOSPHOPANTETHEINYL TRANSFERASE"/>
    <property type="match status" value="1"/>
</dbReference>
<dbReference type="GO" id="GO:0005829">
    <property type="term" value="C:cytosol"/>
    <property type="evidence" value="ECO:0007669"/>
    <property type="project" value="TreeGrafter"/>
</dbReference>
<evidence type="ECO:0000313" key="5">
    <source>
        <dbReference type="Proteomes" id="UP000004367"/>
    </source>
</evidence>
<gene>
    <name evidence="4" type="ORF">MOPEL_132_00400</name>
</gene>
<dbReference type="STRING" id="1089455.MOPEL_132_00400"/>
<evidence type="ECO:0000256" key="2">
    <source>
        <dbReference type="ARBA" id="ARBA00022679"/>
    </source>
</evidence>
<dbReference type="InterPro" id="IPR050559">
    <property type="entry name" value="P-Pant_transferase_sf"/>
</dbReference>
<proteinExistence type="inferred from homology"/>
<reference evidence="4 5" key="1">
    <citation type="submission" date="2012-02" db="EMBL/GenBank/DDBJ databases">
        <title>Whole genome shotgun sequence of Mobilicoccus pelagius NBRC 104925.</title>
        <authorList>
            <person name="Yoshida Y."/>
            <person name="Hosoyama A."/>
            <person name="Tsuchikane K."/>
            <person name="Katsumata H."/>
            <person name="Yamazaki S."/>
            <person name="Fujita N."/>
        </authorList>
    </citation>
    <scope>NUCLEOTIDE SEQUENCE [LARGE SCALE GENOMIC DNA]</scope>
    <source>
        <strain evidence="4 5">NBRC 104925</strain>
    </source>
</reference>
<dbReference type="EMBL" id="BAFE01000091">
    <property type="protein sequence ID" value="GAB49673.1"/>
    <property type="molecule type" value="Genomic_DNA"/>
</dbReference>
<dbReference type="PANTHER" id="PTHR12215">
    <property type="entry name" value="PHOSPHOPANTETHEINE TRANSFERASE"/>
    <property type="match status" value="1"/>
</dbReference>
<dbReference type="InterPro" id="IPR008278">
    <property type="entry name" value="4-PPantetheinyl_Trfase_dom"/>
</dbReference>
<dbReference type="GO" id="GO:0019878">
    <property type="term" value="P:lysine biosynthetic process via aminoadipic acid"/>
    <property type="evidence" value="ECO:0007669"/>
    <property type="project" value="TreeGrafter"/>
</dbReference>
<comment type="similarity">
    <text evidence="1">Belongs to the P-Pant transferase superfamily. Gsp/Sfp/HetI/AcpT family.</text>
</comment>
<dbReference type="AlphaFoldDB" id="H5UVB5"/>
<dbReference type="GO" id="GO:0008897">
    <property type="term" value="F:holo-[acyl-carrier-protein] synthase activity"/>
    <property type="evidence" value="ECO:0007669"/>
    <property type="project" value="InterPro"/>
</dbReference>
<dbReference type="GO" id="GO:0000287">
    <property type="term" value="F:magnesium ion binding"/>
    <property type="evidence" value="ECO:0007669"/>
    <property type="project" value="InterPro"/>
</dbReference>
<dbReference type="Gene3D" id="3.90.470.20">
    <property type="entry name" value="4'-phosphopantetheinyl transferase domain"/>
    <property type="match status" value="2"/>
</dbReference>
<evidence type="ECO:0000313" key="4">
    <source>
        <dbReference type="EMBL" id="GAB49673.1"/>
    </source>
</evidence>
<dbReference type="Pfam" id="PF01648">
    <property type="entry name" value="ACPS"/>
    <property type="match status" value="1"/>
</dbReference>
<name>H5UVB5_9MICO</name>